<protein>
    <recommendedName>
        <fullName evidence="3">XRE family transcriptional regulator</fullName>
    </recommendedName>
</protein>
<dbReference type="EMBL" id="BAAAHQ010000008">
    <property type="protein sequence ID" value="GAA0921486.1"/>
    <property type="molecule type" value="Genomic_DNA"/>
</dbReference>
<dbReference type="Proteomes" id="UP001501578">
    <property type="component" value="Unassembled WGS sequence"/>
</dbReference>
<comment type="caution">
    <text evidence="1">The sequence shown here is derived from an EMBL/GenBank/DDBJ whole genome shotgun (WGS) entry which is preliminary data.</text>
</comment>
<dbReference type="SUPFAM" id="SSF48452">
    <property type="entry name" value="TPR-like"/>
    <property type="match status" value="1"/>
</dbReference>
<evidence type="ECO:0000313" key="1">
    <source>
        <dbReference type="EMBL" id="GAA0921486.1"/>
    </source>
</evidence>
<accession>A0ABP3ZHX3</accession>
<gene>
    <name evidence="1" type="ORF">GCM10009560_20320</name>
</gene>
<dbReference type="Gene3D" id="1.25.40.10">
    <property type="entry name" value="Tetratricopeptide repeat domain"/>
    <property type="match status" value="1"/>
</dbReference>
<organism evidence="1 2">
    <name type="scientific">Nonomuraea longicatena</name>
    <dbReference type="NCBI Taxonomy" id="83682"/>
    <lineage>
        <taxon>Bacteria</taxon>
        <taxon>Bacillati</taxon>
        <taxon>Actinomycetota</taxon>
        <taxon>Actinomycetes</taxon>
        <taxon>Streptosporangiales</taxon>
        <taxon>Streptosporangiaceae</taxon>
        <taxon>Nonomuraea</taxon>
    </lineage>
</organism>
<evidence type="ECO:0000313" key="2">
    <source>
        <dbReference type="Proteomes" id="UP001501578"/>
    </source>
</evidence>
<keyword evidence="2" id="KW-1185">Reference proteome</keyword>
<name>A0ABP3ZHX3_9ACTN</name>
<dbReference type="InterPro" id="IPR011990">
    <property type="entry name" value="TPR-like_helical_dom_sf"/>
</dbReference>
<evidence type="ECO:0008006" key="3">
    <source>
        <dbReference type="Google" id="ProtNLM"/>
    </source>
</evidence>
<sequence length="452" mass="49770">MEVIVLRQLAEKRDLVHYASFIRVFEAAAREVGHTDLTVSDRQWDRWLSGRMKGLPHPRAREVLRHVFDRPATELFRLVDVLAPPCGDVASGLQDLPSEDRAKGLYELMMDAADRSREAAGDAELMLGGAAMEQLQDNVIQLARTFLQRPPTTIFPELTTVRDHIAARKSRTRKPAQLGELNFLSGVVTALLAEACIDLGEITMARHHARAAWSFAISIDHVPLAVHARGLMASSSYWAGRPREAVMAISRAEEHRPTGLAAARVQSIAARAWSHLGDTDETMRAIRAATEARAEDQGSDELQMIGGVFLWDEVRQRRCFSTALLQLLHQRGDDFETAAVRRFTGQVLTHTQQALDMAQALPTDERSQMVEATIRIEMATALVLLGDLPGARECLAVALRLPADMRSLPVLHRLVGMRTRLAAQTGRAARQLGDDVAAFVQGSTVKALPAGS</sequence>
<proteinExistence type="predicted"/>
<reference evidence="2" key="1">
    <citation type="journal article" date="2019" name="Int. J. Syst. Evol. Microbiol.">
        <title>The Global Catalogue of Microorganisms (GCM) 10K type strain sequencing project: providing services to taxonomists for standard genome sequencing and annotation.</title>
        <authorList>
            <consortium name="The Broad Institute Genomics Platform"/>
            <consortium name="The Broad Institute Genome Sequencing Center for Infectious Disease"/>
            <person name="Wu L."/>
            <person name="Ma J."/>
        </authorList>
    </citation>
    <scope>NUCLEOTIDE SEQUENCE [LARGE SCALE GENOMIC DNA]</scope>
    <source>
        <strain evidence="2">JCM 11136</strain>
    </source>
</reference>
<dbReference type="RefSeq" id="WP_343949491.1">
    <property type="nucleotide sequence ID" value="NZ_BAAAHQ010000008.1"/>
</dbReference>